<dbReference type="Proteomes" id="UP001151760">
    <property type="component" value="Unassembled WGS sequence"/>
</dbReference>
<dbReference type="EMBL" id="BQNB010020525">
    <property type="protein sequence ID" value="GJT96928.1"/>
    <property type="molecule type" value="Genomic_DNA"/>
</dbReference>
<feature type="region of interest" description="Disordered" evidence="1">
    <location>
        <begin position="265"/>
        <end position="286"/>
    </location>
</feature>
<sequence>MNKEIKLENYAKINQLSEVFVSQKAKSREELYFSNTSKTTSVSKLFSIPNEEFSDDTSPSVAQKFLNEVKSTIWTLQRVVKQKVTLNIHNWSSSAHQELHKTVKDEIFPIVNQVDARVQNFKIQFLKEVAKFVQDFKSLAKEADESLAKHKALEYEIERLLRTVVSQDIMSIVQTPTIVETSDLLTELEPHLFDKVSEQKDTTQGTSVNTKFTKQSILGKPPSFSKSKLYSVTPFPNSKVIPKKCLITANHDECAFKYVNGMNSSKKNQSANVSKSANQKKHKLKIKKSKKLGSEEILASPRPSKPRTCLRWLPTGRIFDLCGKIIASSNTESESDTSVCDNASVSNPQEPKSKGFLNSTSFIDSQNWRDIPRDTPIDRVEVLSQEVSKIISRLKIKISSLKLKDIKSKIKIQDDKHAKGTSKEFPSIQGSKIQDVTRSEATSAMTTP</sequence>
<name>A0ABQ5IA01_9ASTR</name>
<feature type="compositionally biased region" description="Polar residues" evidence="1">
    <location>
        <begin position="265"/>
        <end position="277"/>
    </location>
</feature>
<organism evidence="2 3">
    <name type="scientific">Tanacetum coccineum</name>
    <dbReference type="NCBI Taxonomy" id="301880"/>
    <lineage>
        <taxon>Eukaryota</taxon>
        <taxon>Viridiplantae</taxon>
        <taxon>Streptophyta</taxon>
        <taxon>Embryophyta</taxon>
        <taxon>Tracheophyta</taxon>
        <taxon>Spermatophyta</taxon>
        <taxon>Magnoliopsida</taxon>
        <taxon>eudicotyledons</taxon>
        <taxon>Gunneridae</taxon>
        <taxon>Pentapetalae</taxon>
        <taxon>asterids</taxon>
        <taxon>campanulids</taxon>
        <taxon>Asterales</taxon>
        <taxon>Asteraceae</taxon>
        <taxon>Asteroideae</taxon>
        <taxon>Anthemideae</taxon>
        <taxon>Anthemidinae</taxon>
        <taxon>Tanacetum</taxon>
    </lineage>
</organism>
<comment type="caution">
    <text evidence="2">The sequence shown here is derived from an EMBL/GenBank/DDBJ whole genome shotgun (WGS) entry which is preliminary data.</text>
</comment>
<gene>
    <name evidence="2" type="ORF">Tco_1092446</name>
</gene>
<proteinExistence type="predicted"/>
<protein>
    <submittedName>
        <fullName evidence="2">Uncharacterized protein</fullName>
    </submittedName>
</protein>
<feature type="compositionally biased region" description="Basic and acidic residues" evidence="1">
    <location>
        <begin position="413"/>
        <end position="422"/>
    </location>
</feature>
<keyword evidence="3" id="KW-1185">Reference proteome</keyword>
<reference evidence="2" key="2">
    <citation type="submission" date="2022-01" db="EMBL/GenBank/DDBJ databases">
        <authorList>
            <person name="Yamashiro T."/>
            <person name="Shiraishi A."/>
            <person name="Satake H."/>
            <person name="Nakayama K."/>
        </authorList>
    </citation>
    <scope>NUCLEOTIDE SEQUENCE</scope>
</reference>
<evidence type="ECO:0000313" key="2">
    <source>
        <dbReference type="EMBL" id="GJT96928.1"/>
    </source>
</evidence>
<feature type="region of interest" description="Disordered" evidence="1">
    <location>
        <begin position="334"/>
        <end position="358"/>
    </location>
</feature>
<feature type="region of interest" description="Disordered" evidence="1">
    <location>
        <begin position="413"/>
        <end position="448"/>
    </location>
</feature>
<reference evidence="2" key="1">
    <citation type="journal article" date="2022" name="Int. J. Mol. Sci.">
        <title>Draft Genome of Tanacetum Coccineum: Genomic Comparison of Closely Related Tanacetum-Family Plants.</title>
        <authorList>
            <person name="Yamashiro T."/>
            <person name="Shiraishi A."/>
            <person name="Nakayama K."/>
            <person name="Satake H."/>
        </authorList>
    </citation>
    <scope>NUCLEOTIDE SEQUENCE</scope>
</reference>
<accession>A0ABQ5IA01</accession>
<evidence type="ECO:0000313" key="3">
    <source>
        <dbReference type="Proteomes" id="UP001151760"/>
    </source>
</evidence>
<evidence type="ECO:0000256" key="1">
    <source>
        <dbReference type="SAM" id="MobiDB-lite"/>
    </source>
</evidence>
<feature type="compositionally biased region" description="Polar residues" evidence="1">
    <location>
        <begin position="428"/>
        <end position="448"/>
    </location>
</feature>